<evidence type="ECO:0000313" key="3">
    <source>
        <dbReference type="Proteomes" id="UP000811609"/>
    </source>
</evidence>
<proteinExistence type="predicted"/>
<dbReference type="Proteomes" id="UP000811609">
    <property type="component" value="Chromosome 4"/>
</dbReference>
<dbReference type="AlphaFoldDB" id="A0A8T1QUD1"/>
<evidence type="ECO:0000313" key="2">
    <source>
        <dbReference type="EMBL" id="KAG6657744.1"/>
    </source>
</evidence>
<feature type="signal peptide" evidence="1">
    <location>
        <begin position="1"/>
        <end position="22"/>
    </location>
</feature>
<sequence length="84" mass="9259">MKLKFGCFVYFLVSIFCAVAESKCSNKCDLALASYYVSEGSTLSSIAKLLQSSLNIDADTIVSYNKEKIRNKDVIQQGYLTLGT</sequence>
<keyword evidence="1" id="KW-0732">Signal</keyword>
<feature type="chain" id="PRO_5035774340" description="LysM domain-containing protein" evidence="1">
    <location>
        <begin position="23"/>
        <end position="84"/>
    </location>
</feature>
<organism evidence="2 3">
    <name type="scientific">Carya illinoinensis</name>
    <name type="common">Pecan</name>
    <dbReference type="NCBI Taxonomy" id="32201"/>
    <lineage>
        <taxon>Eukaryota</taxon>
        <taxon>Viridiplantae</taxon>
        <taxon>Streptophyta</taxon>
        <taxon>Embryophyta</taxon>
        <taxon>Tracheophyta</taxon>
        <taxon>Spermatophyta</taxon>
        <taxon>Magnoliopsida</taxon>
        <taxon>eudicotyledons</taxon>
        <taxon>Gunneridae</taxon>
        <taxon>Pentapetalae</taxon>
        <taxon>rosids</taxon>
        <taxon>fabids</taxon>
        <taxon>Fagales</taxon>
        <taxon>Juglandaceae</taxon>
        <taxon>Carya</taxon>
    </lineage>
</organism>
<protein>
    <recommendedName>
        <fullName evidence="4">LysM domain-containing protein</fullName>
    </recommendedName>
</protein>
<dbReference type="InterPro" id="IPR018392">
    <property type="entry name" value="LysM"/>
</dbReference>
<comment type="caution">
    <text evidence="2">The sequence shown here is derived from an EMBL/GenBank/DDBJ whole genome shotgun (WGS) entry which is preliminary data.</text>
</comment>
<dbReference type="EMBL" id="CM031812">
    <property type="protein sequence ID" value="KAG6657744.1"/>
    <property type="molecule type" value="Genomic_DNA"/>
</dbReference>
<keyword evidence="3" id="KW-1185">Reference proteome</keyword>
<gene>
    <name evidence="2" type="ORF">CIPAW_04G112200</name>
</gene>
<evidence type="ECO:0008006" key="4">
    <source>
        <dbReference type="Google" id="ProtNLM"/>
    </source>
</evidence>
<reference evidence="2" key="1">
    <citation type="submission" date="2020-12" db="EMBL/GenBank/DDBJ databases">
        <title>WGS assembly of Carya illinoinensis cv. Pawnee.</title>
        <authorList>
            <person name="Platts A."/>
            <person name="Shu S."/>
            <person name="Wright S."/>
            <person name="Barry K."/>
            <person name="Edger P."/>
            <person name="Pires J.C."/>
            <person name="Schmutz J."/>
        </authorList>
    </citation>
    <scope>NUCLEOTIDE SEQUENCE</scope>
    <source>
        <tissue evidence="2">Leaf</tissue>
    </source>
</reference>
<accession>A0A8T1QUD1</accession>
<name>A0A8T1QUD1_CARIL</name>
<evidence type="ECO:0000256" key="1">
    <source>
        <dbReference type="SAM" id="SignalP"/>
    </source>
</evidence>
<dbReference type="CDD" id="cd00118">
    <property type="entry name" value="LysM"/>
    <property type="match status" value="1"/>
</dbReference>